<dbReference type="PROSITE" id="PS51257">
    <property type="entry name" value="PROKAR_LIPOPROTEIN"/>
    <property type="match status" value="1"/>
</dbReference>
<dbReference type="EMBL" id="BKAJ01000203">
    <property type="protein sequence ID" value="GEP61157.1"/>
    <property type="molecule type" value="Genomic_DNA"/>
</dbReference>
<dbReference type="AlphaFoldDB" id="A0A512NQE8"/>
<proteinExistence type="predicted"/>
<dbReference type="Proteomes" id="UP000321058">
    <property type="component" value="Unassembled WGS sequence"/>
</dbReference>
<comment type="caution">
    <text evidence="2">The sequence shown here is derived from an EMBL/GenBank/DDBJ whole genome shotgun (WGS) entry which is preliminary data.</text>
</comment>
<evidence type="ECO:0000256" key="1">
    <source>
        <dbReference type="SAM" id="SignalP"/>
    </source>
</evidence>
<feature type="chain" id="PRO_5021995603" description="Lipoprotein" evidence="1">
    <location>
        <begin position="20"/>
        <end position="126"/>
    </location>
</feature>
<evidence type="ECO:0008006" key="4">
    <source>
        <dbReference type="Google" id="ProtNLM"/>
    </source>
</evidence>
<evidence type="ECO:0000313" key="3">
    <source>
        <dbReference type="Proteomes" id="UP000321058"/>
    </source>
</evidence>
<reference evidence="2 3" key="1">
    <citation type="submission" date="2019-07" db="EMBL/GenBank/DDBJ databases">
        <title>Whole genome shotgun sequence of Reyranella soli NBRC 108950.</title>
        <authorList>
            <person name="Hosoyama A."/>
            <person name="Uohara A."/>
            <person name="Ohji S."/>
            <person name="Ichikawa N."/>
        </authorList>
    </citation>
    <scope>NUCLEOTIDE SEQUENCE [LARGE SCALE GENOMIC DNA]</scope>
    <source>
        <strain evidence="2 3">NBRC 108950</strain>
    </source>
</reference>
<dbReference type="RefSeq" id="WP_147156479.1">
    <property type="nucleotide sequence ID" value="NZ_BKAJ01000203.1"/>
</dbReference>
<protein>
    <recommendedName>
        <fullName evidence="4">Lipoprotein</fullName>
    </recommendedName>
</protein>
<gene>
    <name evidence="2" type="ORF">RSO01_83230</name>
</gene>
<sequence length="126" mass="13281">MRSMVTFATVVLASASALACDIGPQTNVKLDPKDRAVLISLGKAINAQELLKGTPVAALFSEPSGVLTLNTSDAKTLAKALGGLRKSTACYADRVTMERILEDDTPGIRFLKQIEGCLADACVDNQ</sequence>
<keyword evidence="1" id="KW-0732">Signal</keyword>
<evidence type="ECO:0000313" key="2">
    <source>
        <dbReference type="EMBL" id="GEP61157.1"/>
    </source>
</evidence>
<accession>A0A512NQE8</accession>
<dbReference type="OrthoDB" id="8479707at2"/>
<feature type="signal peptide" evidence="1">
    <location>
        <begin position="1"/>
        <end position="19"/>
    </location>
</feature>
<name>A0A512NQE8_9HYPH</name>
<organism evidence="2 3">
    <name type="scientific">Reyranella soli</name>
    <dbReference type="NCBI Taxonomy" id="1230389"/>
    <lineage>
        <taxon>Bacteria</taxon>
        <taxon>Pseudomonadati</taxon>
        <taxon>Pseudomonadota</taxon>
        <taxon>Alphaproteobacteria</taxon>
        <taxon>Hyphomicrobiales</taxon>
        <taxon>Reyranellaceae</taxon>
        <taxon>Reyranella</taxon>
    </lineage>
</organism>
<keyword evidence="3" id="KW-1185">Reference proteome</keyword>